<gene>
    <name evidence="1" type="ORF">ACFSBX_02845</name>
</gene>
<dbReference type="PANTHER" id="PTHR34796">
    <property type="entry name" value="EXPRESSED PROTEIN"/>
    <property type="match status" value="1"/>
</dbReference>
<evidence type="ECO:0000313" key="2">
    <source>
        <dbReference type="Proteomes" id="UP001597085"/>
    </source>
</evidence>
<dbReference type="InterPro" id="IPR005500">
    <property type="entry name" value="DUF309"/>
</dbReference>
<comment type="caution">
    <text evidence="1">The sequence shown here is derived from an EMBL/GenBank/DDBJ whole genome shotgun (WGS) entry which is preliminary data.</text>
</comment>
<keyword evidence="2" id="KW-1185">Reference proteome</keyword>
<sequence>MQEALRVGIAVFNAGDHHVAHEAWEEPWLALADGTSEERLLHGLIQYAAAVHHGRRRNWSGQRGLAESAADYLADVDDSRVNVDEVRAYLRRLAADPELAERRRPPALRYDGETLEPTDLSFEEVATAVTLLATEYESFETSVVDDAVRYAGEELAADSSPEGTPQRRSRGFAGMLFAFAADRDRRSLVYERLRGHVGQRRSEESDVSGLFD</sequence>
<protein>
    <submittedName>
        <fullName evidence="1">DUF309 domain-containing protein</fullName>
    </submittedName>
</protein>
<organism evidence="1 2">
    <name type="scientific">Halobellus rarus</name>
    <dbReference type="NCBI Taxonomy" id="1126237"/>
    <lineage>
        <taxon>Archaea</taxon>
        <taxon>Methanobacteriati</taxon>
        <taxon>Methanobacteriota</taxon>
        <taxon>Stenosarchaea group</taxon>
        <taxon>Halobacteria</taxon>
        <taxon>Halobacteriales</taxon>
        <taxon>Haloferacaceae</taxon>
        <taxon>Halobellus</taxon>
    </lineage>
</organism>
<dbReference type="Pfam" id="PF03745">
    <property type="entry name" value="DUF309"/>
    <property type="match status" value="1"/>
</dbReference>
<dbReference type="SUPFAM" id="SSF140663">
    <property type="entry name" value="TTHA0068-like"/>
    <property type="match status" value="1"/>
</dbReference>
<dbReference type="InterPro" id="IPR023203">
    <property type="entry name" value="TTHA0068_sf"/>
</dbReference>
<dbReference type="Gene3D" id="1.10.3450.10">
    <property type="entry name" value="TTHA0068-like"/>
    <property type="match status" value="1"/>
</dbReference>
<proteinExistence type="predicted"/>
<dbReference type="Proteomes" id="UP001597085">
    <property type="component" value="Unassembled WGS sequence"/>
</dbReference>
<dbReference type="AlphaFoldDB" id="A0ABD6CKU4"/>
<dbReference type="RefSeq" id="WP_256421300.1">
    <property type="nucleotide sequence ID" value="NZ_JANHDI010000007.1"/>
</dbReference>
<name>A0ABD6CKU4_9EURY</name>
<dbReference type="EMBL" id="JBHUDK010000002">
    <property type="protein sequence ID" value="MFD1597896.1"/>
    <property type="molecule type" value="Genomic_DNA"/>
</dbReference>
<evidence type="ECO:0000313" key="1">
    <source>
        <dbReference type="EMBL" id="MFD1597896.1"/>
    </source>
</evidence>
<reference evidence="1 2" key="1">
    <citation type="journal article" date="2019" name="Int. J. Syst. Evol. Microbiol.">
        <title>The Global Catalogue of Microorganisms (GCM) 10K type strain sequencing project: providing services to taxonomists for standard genome sequencing and annotation.</title>
        <authorList>
            <consortium name="The Broad Institute Genomics Platform"/>
            <consortium name="The Broad Institute Genome Sequencing Center for Infectious Disease"/>
            <person name="Wu L."/>
            <person name="Ma J."/>
        </authorList>
    </citation>
    <scope>NUCLEOTIDE SEQUENCE [LARGE SCALE GENOMIC DNA]</scope>
    <source>
        <strain evidence="1 2">CGMCC 1.12121</strain>
    </source>
</reference>
<accession>A0ABD6CKU4</accession>
<dbReference type="PANTHER" id="PTHR34796:SF1">
    <property type="entry name" value="EXPRESSED PROTEIN"/>
    <property type="match status" value="1"/>
</dbReference>